<keyword evidence="7 8" id="KW-0472">Membrane</keyword>
<dbReference type="InterPro" id="IPR050093">
    <property type="entry name" value="ABC_SmlMolc_Importer"/>
</dbReference>
<comment type="subunit">
    <text evidence="8">The complex is composed of two ATP-binding proteins (PotA), two transmembrane proteins (PotB and PotC) and a solute-binding protein (PotD).</text>
</comment>
<dbReference type="SUPFAM" id="SSF50331">
    <property type="entry name" value="MOP-like"/>
    <property type="match status" value="1"/>
</dbReference>
<dbReference type="InterPro" id="IPR003439">
    <property type="entry name" value="ABC_transporter-like_ATP-bd"/>
</dbReference>
<dbReference type="AlphaFoldDB" id="A0A934MN90"/>
<dbReference type="SUPFAM" id="SSF52540">
    <property type="entry name" value="P-loop containing nucleoside triphosphate hydrolases"/>
    <property type="match status" value="1"/>
</dbReference>
<comment type="subcellular location">
    <subcellularLocation>
        <location evidence="1">Cell inner membrane</location>
        <topology evidence="1">Peripheral membrane protein</topology>
    </subcellularLocation>
</comment>
<evidence type="ECO:0000256" key="3">
    <source>
        <dbReference type="ARBA" id="ARBA00022475"/>
    </source>
</evidence>
<dbReference type="EMBL" id="JAEKJA010000021">
    <property type="protein sequence ID" value="MBJ3777974.1"/>
    <property type="molecule type" value="Genomic_DNA"/>
</dbReference>
<dbReference type="GO" id="GO:0005524">
    <property type="term" value="F:ATP binding"/>
    <property type="evidence" value="ECO:0007669"/>
    <property type="project" value="UniProtKB-KW"/>
</dbReference>
<dbReference type="SMART" id="SM00382">
    <property type="entry name" value="AAA"/>
    <property type="match status" value="1"/>
</dbReference>
<keyword evidence="2 8" id="KW-0813">Transport</keyword>
<comment type="caution">
    <text evidence="10">The sequence shown here is derived from an EMBL/GenBank/DDBJ whole genome shotgun (WGS) entry which is preliminary data.</text>
</comment>
<dbReference type="PANTHER" id="PTHR42781:SF4">
    <property type="entry name" value="SPERMIDINE_PUTRESCINE IMPORT ATP-BINDING PROTEIN POTA"/>
    <property type="match status" value="1"/>
</dbReference>
<name>A0A934MN90_9HYPH</name>
<keyword evidence="11" id="KW-1185">Reference proteome</keyword>
<evidence type="ECO:0000256" key="6">
    <source>
        <dbReference type="ARBA" id="ARBA00022967"/>
    </source>
</evidence>
<proteinExistence type="inferred from homology"/>
<organism evidence="10 11">
    <name type="scientific">Acuticoccus mangrovi</name>
    <dbReference type="NCBI Taxonomy" id="2796142"/>
    <lineage>
        <taxon>Bacteria</taxon>
        <taxon>Pseudomonadati</taxon>
        <taxon>Pseudomonadota</taxon>
        <taxon>Alphaproteobacteria</taxon>
        <taxon>Hyphomicrobiales</taxon>
        <taxon>Amorphaceae</taxon>
        <taxon>Acuticoccus</taxon>
    </lineage>
</organism>
<keyword evidence="5 8" id="KW-0067">ATP-binding</keyword>
<dbReference type="FunFam" id="3.40.50.300:FF:000042">
    <property type="entry name" value="Maltose/maltodextrin ABC transporter, ATP-binding protein"/>
    <property type="match status" value="1"/>
</dbReference>
<protein>
    <recommendedName>
        <fullName evidence="8">Spermidine/putrescine import ATP-binding protein PotA</fullName>
        <ecNumber evidence="8">7.6.2.11</ecNumber>
    </recommendedName>
</protein>
<dbReference type="GO" id="GO:0015417">
    <property type="term" value="F:ABC-type polyamine transporter activity"/>
    <property type="evidence" value="ECO:0007669"/>
    <property type="project" value="UniProtKB-EC"/>
</dbReference>
<dbReference type="RefSeq" id="WP_232372701.1">
    <property type="nucleotide sequence ID" value="NZ_JAEKJA010000021.1"/>
</dbReference>
<evidence type="ECO:0000256" key="7">
    <source>
        <dbReference type="ARBA" id="ARBA00023136"/>
    </source>
</evidence>
<evidence type="ECO:0000313" key="10">
    <source>
        <dbReference type="EMBL" id="MBJ3777974.1"/>
    </source>
</evidence>
<dbReference type="PROSITE" id="PS00211">
    <property type="entry name" value="ABC_TRANSPORTER_1"/>
    <property type="match status" value="1"/>
</dbReference>
<keyword evidence="6 8" id="KW-1278">Translocase</keyword>
<dbReference type="Pfam" id="PF00005">
    <property type="entry name" value="ABC_tran"/>
    <property type="match status" value="1"/>
</dbReference>
<dbReference type="InterPro" id="IPR027417">
    <property type="entry name" value="P-loop_NTPase"/>
</dbReference>
<dbReference type="InterPro" id="IPR003593">
    <property type="entry name" value="AAA+_ATPase"/>
</dbReference>
<evidence type="ECO:0000313" key="11">
    <source>
        <dbReference type="Proteomes" id="UP000609531"/>
    </source>
</evidence>
<accession>A0A934MN90</accession>
<dbReference type="GO" id="GO:0016887">
    <property type="term" value="F:ATP hydrolysis activity"/>
    <property type="evidence" value="ECO:0007669"/>
    <property type="project" value="InterPro"/>
</dbReference>
<dbReference type="EC" id="7.6.2.11" evidence="8"/>
<comment type="function">
    <text evidence="8">Part of the ABC transporter complex PotABCD involved in spermidine/putrescine import. Responsible for energy coupling to the transport system.</text>
</comment>
<evidence type="ECO:0000256" key="1">
    <source>
        <dbReference type="ARBA" id="ARBA00004417"/>
    </source>
</evidence>
<dbReference type="Pfam" id="PF08402">
    <property type="entry name" value="TOBE_2"/>
    <property type="match status" value="1"/>
</dbReference>
<dbReference type="Proteomes" id="UP000609531">
    <property type="component" value="Unassembled WGS sequence"/>
</dbReference>
<comment type="similarity">
    <text evidence="8">Belongs to the ABC transporter superfamily. Spermidine/putrescine importer (TC 3.A.1.11.1) family.</text>
</comment>
<evidence type="ECO:0000259" key="9">
    <source>
        <dbReference type="PROSITE" id="PS50893"/>
    </source>
</evidence>
<dbReference type="PROSITE" id="PS50893">
    <property type="entry name" value="ABC_TRANSPORTER_2"/>
    <property type="match status" value="1"/>
</dbReference>
<dbReference type="Gene3D" id="2.40.50.100">
    <property type="match status" value="1"/>
</dbReference>
<dbReference type="InterPro" id="IPR008995">
    <property type="entry name" value="Mo/tungstate-bd_C_term_dom"/>
</dbReference>
<reference evidence="10" key="1">
    <citation type="submission" date="2020-12" db="EMBL/GenBank/DDBJ databases">
        <title>Bacterial taxonomy.</title>
        <authorList>
            <person name="Pan X."/>
        </authorList>
    </citation>
    <scope>NUCLEOTIDE SEQUENCE</scope>
    <source>
        <strain evidence="10">B2012</strain>
    </source>
</reference>
<dbReference type="Gene3D" id="3.40.50.300">
    <property type="entry name" value="P-loop containing nucleotide triphosphate hydrolases"/>
    <property type="match status" value="1"/>
</dbReference>
<dbReference type="InterPro" id="IPR013611">
    <property type="entry name" value="Transp-assoc_OB_typ2"/>
</dbReference>
<feature type="domain" description="ABC transporter" evidence="9">
    <location>
        <begin position="13"/>
        <end position="243"/>
    </location>
</feature>
<comment type="catalytic activity">
    <reaction evidence="8">
        <text>ATP + H2O + polyamine-[polyamine-binding protein]Side 1 = ADP + phosphate + polyamineSide 2 + [polyamine-binding protein]Side 1.</text>
        <dbReference type="EC" id="7.6.2.11"/>
    </reaction>
</comment>
<dbReference type="InterPro" id="IPR017871">
    <property type="entry name" value="ABC_transporter-like_CS"/>
</dbReference>
<keyword evidence="3 8" id="KW-1003">Cell membrane</keyword>
<gene>
    <name evidence="8" type="primary">potA</name>
    <name evidence="10" type="ORF">JCR33_19895</name>
</gene>
<dbReference type="InterPro" id="IPR005893">
    <property type="entry name" value="PotA-like"/>
</dbReference>
<keyword evidence="4 8" id="KW-0547">Nucleotide-binding</keyword>
<dbReference type="GO" id="GO:0043190">
    <property type="term" value="C:ATP-binding cassette (ABC) transporter complex"/>
    <property type="evidence" value="ECO:0007669"/>
    <property type="project" value="InterPro"/>
</dbReference>
<sequence>MSDNAIDTSTPMISLDGVRKEYADVIALDTTDLQVAKGEFMTLLGPSGSGKTTLLNLIAGMTSPTAGRVVIAGTDVTATPPAKRGLGMVFQNYALMPHMTIFQNIAFPLHIRHLPKREINRRVRDVLELIQLPHVADRKPKELSGGQQQRISLARCIVYNPNIILMDEPLGALDKNLREQMQIEIKRLHKELGVTILYVTHDQEEALNMSDRIVLMKGGKIEQLGTTDELYFDPASVFAADFLGQSTLIEATVRTEGDPAILEIAGGTRCRVSRGTCTAGTRGTLMFRPEAARLAQPGEATGDANVVSGELKHTIATGSVVKHYVGLPNGDTVIVQELANQHRTRLPIGIQVTVSWPVEAGLFLNG</sequence>
<evidence type="ECO:0000256" key="2">
    <source>
        <dbReference type="ARBA" id="ARBA00022448"/>
    </source>
</evidence>
<evidence type="ECO:0000256" key="8">
    <source>
        <dbReference type="RuleBase" id="RU364083"/>
    </source>
</evidence>
<dbReference type="NCBIfam" id="TIGR01187">
    <property type="entry name" value="potA"/>
    <property type="match status" value="1"/>
</dbReference>
<evidence type="ECO:0000256" key="4">
    <source>
        <dbReference type="ARBA" id="ARBA00022741"/>
    </source>
</evidence>
<evidence type="ECO:0000256" key="5">
    <source>
        <dbReference type="ARBA" id="ARBA00022840"/>
    </source>
</evidence>
<dbReference type="PANTHER" id="PTHR42781">
    <property type="entry name" value="SPERMIDINE/PUTRESCINE IMPORT ATP-BINDING PROTEIN POTA"/>
    <property type="match status" value="1"/>
</dbReference>